<dbReference type="AlphaFoldDB" id="A0A1H7ZSX5"/>
<dbReference type="STRING" id="573321.SAMN04488505_105189"/>
<evidence type="ECO:0008006" key="3">
    <source>
        <dbReference type="Google" id="ProtNLM"/>
    </source>
</evidence>
<proteinExistence type="predicted"/>
<evidence type="ECO:0000313" key="1">
    <source>
        <dbReference type="EMBL" id="SEM61393.1"/>
    </source>
</evidence>
<keyword evidence="2" id="KW-1185">Reference proteome</keyword>
<reference evidence="1 2" key="1">
    <citation type="submission" date="2016-10" db="EMBL/GenBank/DDBJ databases">
        <authorList>
            <person name="de Groot N.N."/>
        </authorList>
    </citation>
    <scope>NUCLEOTIDE SEQUENCE [LARGE SCALE GENOMIC DNA]</scope>
    <source>
        <strain evidence="1 2">DSM 21039</strain>
    </source>
</reference>
<gene>
    <name evidence="1" type="ORF">SAMN04488505_105189</name>
</gene>
<dbReference type="EMBL" id="FOBB01000005">
    <property type="protein sequence ID" value="SEM61393.1"/>
    <property type="molecule type" value="Genomic_DNA"/>
</dbReference>
<dbReference type="RefSeq" id="WP_089916432.1">
    <property type="nucleotide sequence ID" value="NZ_FOBB01000005.1"/>
</dbReference>
<protein>
    <recommendedName>
        <fullName evidence="3">JmjC domain-containing protein</fullName>
    </recommendedName>
</protein>
<dbReference type="Proteomes" id="UP000198984">
    <property type="component" value="Unassembled WGS sequence"/>
</dbReference>
<organism evidence="1 2">
    <name type="scientific">Chitinophaga rupis</name>
    <dbReference type="NCBI Taxonomy" id="573321"/>
    <lineage>
        <taxon>Bacteria</taxon>
        <taxon>Pseudomonadati</taxon>
        <taxon>Bacteroidota</taxon>
        <taxon>Chitinophagia</taxon>
        <taxon>Chitinophagales</taxon>
        <taxon>Chitinophagaceae</taxon>
        <taxon>Chitinophaga</taxon>
    </lineage>
</organism>
<sequence>MEKTVTTFSPVWWDEFLDTTGKMSRTSVMKDCMTKDETALMRTYILEILADLARMRTDKHGYRVYIEGKQLEKNEMFRIYDHPPLPGETVESWVERTFGDKKFGMIINEGERFNMELSRRIALKLAPLLEKTGMPTEGIIFTLFIGNYDSTPLGIHLDLPGKSVIHFHLGPGSKTMYTWDNAEYEALVGEEKYNNKAISKYTPYANKFPFDEGDIYFMPENTYHVGTQEGLSIAIACWCFNRANYDFAGRLQTIIKEQYLQKSTLMLKPDTNPLDNTGGVDKTLDLYKLPPELEDLSFKDLLRATYKDLRYGLFSNAGYRTYPFPKTDNRTLLVTDTIEVEKPYKIQYYQASSKLYIFVRGVKTEFKYFSCIENLIDTINEGKPLLVSDLLAVLPDWDESIGLYILGLLYKHHGIRVL</sequence>
<dbReference type="OrthoDB" id="4518480at2"/>
<accession>A0A1H7ZSX5</accession>
<evidence type="ECO:0000313" key="2">
    <source>
        <dbReference type="Proteomes" id="UP000198984"/>
    </source>
</evidence>
<name>A0A1H7ZSX5_9BACT</name>
<dbReference type="SUPFAM" id="SSF51197">
    <property type="entry name" value="Clavaminate synthase-like"/>
    <property type="match status" value="1"/>
</dbReference>